<dbReference type="AlphaFoldDB" id="A0A6N2C556"/>
<dbReference type="GO" id="GO:0045892">
    <property type="term" value="P:negative regulation of DNA-templated transcription"/>
    <property type="evidence" value="ECO:0007669"/>
    <property type="project" value="TreeGrafter"/>
</dbReference>
<dbReference type="EMBL" id="RXGB01001146">
    <property type="protein sequence ID" value="TMX00080.1"/>
    <property type="molecule type" value="Genomic_DNA"/>
</dbReference>
<name>A0A6N2C556_SOLCI</name>
<reference evidence="7" key="1">
    <citation type="submission" date="2019-05" db="EMBL/GenBank/DDBJ databases">
        <title>The de novo reference genome and transcriptome assemblies of the wild tomato species Solanum chilense.</title>
        <authorList>
            <person name="Stam R."/>
            <person name="Nosenko T."/>
            <person name="Hoerger A.C."/>
            <person name="Stephan W."/>
            <person name="Seidel M.A."/>
            <person name="Kuhn J.M.M."/>
            <person name="Haberer G."/>
            <person name="Tellier A."/>
        </authorList>
    </citation>
    <scope>NUCLEOTIDE SEQUENCE</scope>
    <source>
        <tissue evidence="7">Mature leaves</tissue>
    </source>
</reference>
<dbReference type="PANTHER" id="PTHR31413">
    <property type="entry name" value="AFP HOMOLOG 2"/>
    <property type="match status" value="1"/>
</dbReference>
<evidence type="ECO:0000256" key="2">
    <source>
        <dbReference type="ARBA" id="ARBA00006081"/>
    </source>
</evidence>
<feature type="region of interest" description="Disordered" evidence="5">
    <location>
        <begin position="137"/>
        <end position="162"/>
    </location>
</feature>
<evidence type="ECO:0000256" key="5">
    <source>
        <dbReference type="SAM" id="MobiDB-lite"/>
    </source>
</evidence>
<evidence type="ECO:0000256" key="1">
    <source>
        <dbReference type="ARBA" id="ARBA00004123"/>
    </source>
</evidence>
<comment type="subcellular location">
    <subcellularLocation>
        <location evidence="1 4">Nucleus</location>
    </subcellularLocation>
</comment>
<accession>A0A6N2C556</accession>
<evidence type="ECO:0000259" key="6">
    <source>
        <dbReference type="Pfam" id="PF16135"/>
    </source>
</evidence>
<dbReference type="GO" id="GO:0005634">
    <property type="term" value="C:nucleus"/>
    <property type="evidence" value="ECO:0007669"/>
    <property type="project" value="UniProtKB-SubCell"/>
</dbReference>
<sequence>MLELMEGNFEEDENGIGLSLSLSIGGNYTKKDDQICNDSHDKMLIECQRSKKRALHREMMENEELVSRKSKITTFGDEDVKSLNLFVNQDSSLNDHNLVVPICDHRNVEKRELMKKNCGGFRIYNSYQCRSSESNGSTITECQSSSPKGSSRSNVTFLKDEQDQKTEEKMNCGMIQLLYRMPCVSATGNGPNGKTIDGLLCKYDNKMEISIVCVCHGKSFTPSQFVEHAGGVDLSQPLKHITVTPPCF</sequence>
<keyword evidence="3 4" id="KW-0539">Nucleus</keyword>
<evidence type="ECO:0000256" key="3">
    <source>
        <dbReference type="ARBA" id="ARBA00023242"/>
    </source>
</evidence>
<dbReference type="GO" id="GO:0007165">
    <property type="term" value="P:signal transduction"/>
    <property type="evidence" value="ECO:0007669"/>
    <property type="project" value="InterPro"/>
</dbReference>
<dbReference type="PANTHER" id="PTHR31413:SF15">
    <property type="entry name" value="NINJA-FAMILY PROTEIN"/>
    <property type="match status" value="1"/>
</dbReference>
<dbReference type="Pfam" id="PF16135">
    <property type="entry name" value="TDBD"/>
    <property type="match status" value="1"/>
</dbReference>
<dbReference type="InterPro" id="IPR032308">
    <property type="entry name" value="TDBD"/>
</dbReference>
<gene>
    <name evidence="7" type="ORF">EJD97_001414</name>
</gene>
<evidence type="ECO:0000256" key="4">
    <source>
        <dbReference type="RuleBase" id="RU369029"/>
    </source>
</evidence>
<protein>
    <recommendedName>
        <fullName evidence="4">Ninja-family protein</fullName>
    </recommendedName>
    <alternativeName>
        <fullName evidence="4">ABI-binding protein</fullName>
    </alternativeName>
</protein>
<comment type="similarity">
    <text evidence="2 4">Belongs to the Ninja family.</text>
</comment>
<comment type="caution">
    <text evidence="7">The sequence shown here is derived from an EMBL/GenBank/DDBJ whole genome shotgun (WGS) entry which is preliminary data.</text>
</comment>
<feature type="domain" description="Tify" evidence="6">
    <location>
        <begin position="210"/>
        <end position="242"/>
    </location>
</feature>
<proteinExistence type="inferred from homology"/>
<feature type="compositionally biased region" description="Polar residues" evidence="5">
    <location>
        <begin position="137"/>
        <end position="156"/>
    </location>
</feature>
<evidence type="ECO:0000313" key="7">
    <source>
        <dbReference type="EMBL" id="TMX00080.1"/>
    </source>
</evidence>
<dbReference type="InterPro" id="IPR031307">
    <property type="entry name" value="Ninja_fam"/>
</dbReference>
<comment type="function">
    <text evidence="4">Acts as a negative regulator of abscisic acid (ABA) response.</text>
</comment>
<organism evidence="7">
    <name type="scientific">Solanum chilense</name>
    <name type="common">Tomato</name>
    <name type="synonym">Lycopersicon chilense</name>
    <dbReference type="NCBI Taxonomy" id="4083"/>
    <lineage>
        <taxon>Eukaryota</taxon>
        <taxon>Viridiplantae</taxon>
        <taxon>Streptophyta</taxon>
        <taxon>Embryophyta</taxon>
        <taxon>Tracheophyta</taxon>
        <taxon>Spermatophyta</taxon>
        <taxon>Magnoliopsida</taxon>
        <taxon>eudicotyledons</taxon>
        <taxon>Gunneridae</taxon>
        <taxon>Pentapetalae</taxon>
        <taxon>asterids</taxon>
        <taxon>lamiids</taxon>
        <taxon>Solanales</taxon>
        <taxon>Solanaceae</taxon>
        <taxon>Solanoideae</taxon>
        <taxon>Solaneae</taxon>
        <taxon>Solanum</taxon>
        <taxon>Solanum subgen. Lycopersicon</taxon>
    </lineage>
</organism>